<evidence type="ECO:0000313" key="2">
    <source>
        <dbReference type="EMBL" id="MPC36166.1"/>
    </source>
</evidence>
<feature type="region of interest" description="Disordered" evidence="1">
    <location>
        <begin position="57"/>
        <end position="77"/>
    </location>
</feature>
<gene>
    <name evidence="2" type="ORF">E2C01_029614</name>
</gene>
<name>A0A5B7ESK2_PORTR</name>
<organism evidence="2 3">
    <name type="scientific">Portunus trituberculatus</name>
    <name type="common">Swimming crab</name>
    <name type="synonym">Neptunus trituberculatus</name>
    <dbReference type="NCBI Taxonomy" id="210409"/>
    <lineage>
        <taxon>Eukaryota</taxon>
        <taxon>Metazoa</taxon>
        <taxon>Ecdysozoa</taxon>
        <taxon>Arthropoda</taxon>
        <taxon>Crustacea</taxon>
        <taxon>Multicrustacea</taxon>
        <taxon>Malacostraca</taxon>
        <taxon>Eumalacostraca</taxon>
        <taxon>Eucarida</taxon>
        <taxon>Decapoda</taxon>
        <taxon>Pleocyemata</taxon>
        <taxon>Brachyura</taxon>
        <taxon>Eubrachyura</taxon>
        <taxon>Portunoidea</taxon>
        <taxon>Portunidae</taxon>
        <taxon>Portuninae</taxon>
        <taxon>Portunus</taxon>
    </lineage>
</organism>
<sequence>MCYEGVKGRHYHGPGVNGLAWTPAPVNAALVGRECGTCGGCVPVLVQRSTCPSLHPHALSSGEERPGYPPQASSFDISAPSSPPLRSFIKFPRKVSTTPVILSFQRVSGIKHFETRGMRQIDPVSESGHFSTSPPDGSLFYNTDVVYNRRVSAQKPLTATL</sequence>
<keyword evidence="3" id="KW-1185">Reference proteome</keyword>
<protein>
    <submittedName>
        <fullName evidence="2">Uncharacterized protein</fullName>
    </submittedName>
</protein>
<dbReference type="AlphaFoldDB" id="A0A5B7ESK2"/>
<evidence type="ECO:0000313" key="3">
    <source>
        <dbReference type="Proteomes" id="UP000324222"/>
    </source>
</evidence>
<reference evidence="2 3" key="1">
    <citation type="submission" date="2019-05" db="EMBL/GenBank/DDBJ databases">
        <title>Another draft genome of Portunus trituberculatus and its Hox gene families provides insights of decapod evolution.</title>
        <authorList>
            <person name="Jeong J.-H."/>
            <person name="Song I."/>
            <person name="Kim S."/>
            <person name="Choi T."/>
            <person name="Kim D."/>
            <person name="Ryu S."/>
            <person name="Kim W."/>
        </authorList>
    </citation>
    <scope>NUCLEOTIDE SEQUENCE [LARGE SCALE GENOMIC DNA]</scope>
    <source>
        <tissue evidence="2">Muscle</tissue>
    </source>
</reference>
<evidence type="ECO:0000256" key="1">
    <source>
        <dbReference type="SAM" id="MobiDB-lite"/>
    </source>
</evidence>
<comment type="caution">
    <text evidence="2">The sequence shown here is derived from an EMBL/GenBank/DDBJ whole genome shotgun (WGS) entry which is preliminary data.</text>
</comment>
<dbReference type="EMBL" id="VSRR010003438">
    <property type="protein sequence ID" value="MPC36166.1"/>
    <property type="molecule type" value="Genomic_DNA"/>
</dbReference>
<dbReference type="Proteomes" id="UP000324222">
    <property type="component" value="Unassembled WGS sequence"/>
</dbReference>
<proteinExistence type="predicted"/>
<accession>A0A5B7ESK2</accession>